<keyword evidence="2" id="KW-0963">Cytoplasm</keyword>
<evidence type="ECO:0000256" key="10">
    <source>
        <dbReference type="RuleBase" id="RU000394"/>
    </source>
</evidence>
<evidence type="ECO:0000256" key="7">
    <source>
        <dbReference type="ARBA" id="ARBA00023175"/>
    </source>
</evidence>
<evidence type="ECO:0000256" key="9">
    <source>
        <dbReference type="PROSITE-ProRule" id="PRU00283"/>
    </source>
</evidence>
<feature type="domain" description="Kinesin motor" evidence="13">
    <location>
        <begin position="55"/>
        <end position="386"/>
    </location>
</feature>
<protein>
    <recommendedName>
        <fullName evidence="10">Kinesin-like protein</fullName>
    </recommendedName>
</protein>
<keyword evidence="4 9" id="KW-0547">Nucleotide-binding</keyword>
<gene>
    <name evidence="14" type="primary">KIF3B</name>
    <name evidence="14" type="ORF">SK128_010634</name>
</gene>
<keyword evidence="8" id="KW-0206">Cytoskeleton</keyword>
<dbReference type="PRINTS" id="PR00380">
    <property type="entry name" value="KINESINHEAVY"/>
</dbReference>
<dbReference type="InterPro" id="IPR027417">
    <property type="entry name" value="P-loop_NTPase"/>
</dbReference>
<dbReference type="EMBL" id="JAXCGZ010011395">
    <property type="protein sequence ID" value="KAK7074993.1"/>
    <property type="molecule type" value="Genomic_DNA"/>
</dbReference>
<feature type="binding site" evidence="9">
    <location>
        <begin position="142"/>
        <end position="149"/>
    </location>
    <ligand>
        <name>ATP</name>
        <dbReference type="ChEBI" id="CHEBI:30616"/>
    </ligand>
</feature>
<evidence type="ECO:0000256" key="5">
    <source>
        <dbReference type="ARBA" id="ARBA00022840"/>
    </source>
</evidence>
<dbReference type="SUPFAM" id="SSF52540">
    <property type="entry name" value="P-loop containing nucleoside triphosphate hydrolases"/>
    <property type="match status" value="1"/>
</dbReference>
<evidence type="ECO:0000313" key="14">
    <source>
        <dbReference type="EMBL" id="KAK7074993.1"/>
    </source>
</evidence>
<dbReference type="GO" id="GO:0008017">
    <property type="term" value="F:microtubule binding"/>
    <property type="evidence" value="ECO:0007669"/>
    <property type="project" value="InterPro"/>
</dbReference>
<dbReference type="InterPro" id="IPR001752">
    <property type="entry name" value="Kinesin_motor_dom"/>
</dbReference>
<dbReference type="FunFam" id="3.40.850.10:FF:000017">
    <property type="entry name" value="Kinesin-like protein"/>
    <property type="match status" value="1"/>
</dbReference>
<dbReference type="PROSITE" id="PS00411">
    <property type="entry name" value="KINESIN_MOTOR_1"/>
    <property type="match status" value="1"/>
</dbReference>
<evidence type="ECO:0000256" key="4">
    <source>
        <dbReference type="ARBA" id="ARBA00022741"/>
    </source>
</evidence>
<name>A0AAN9A4T5_HALRR</name>
<keyword evidence="6 11" id="KW-0175">Coiled coil</keyword>
<dbReference type="Gene3D" id="3.40.850.10">
    <property type="entry name" value="Kinesin motor domain"/>
    <property type="match status" value="1"/>
</dbReference>
<keyword evidence="5 9" id="KW-0067">ATP-binding</keyword>
<dbReference type="Pfam" id="PF00225">
    <property type="entry name" value="Kinesin"/>
    <property type="match status" value="1"/>
</dbReference>
<evidence type="ECO:0000256" key="11">
    <source>
        <dbReference type="SAM" id="Coils"/>
    </source>
</evidence>
<dbReference type="PANTHER" id="PTHR47969:SF21">
    <property type="entry name" value="KINESIN-LIKE PROTEIN"/>
    <property type="match status" value="1"/>
</dbReference>
<feature type="coiled-coil region" evidence="11">
    <location>
        <begin position="516"/>
        <end position="595"/>
    </location>
</feature>
<evidence type="ECO:0000259" key="13">
    <source>
        <dbReference type="PROSITE" id="PS50067"/>
    </source>
</evidence>
<reference evidence="14 15" key="1">
    <citation type="submission" date="2023-11" db="EMBL/GenBank/DDBJ databases">
        <title>Halocaridina rubra genome assembly.</title>
        <authorList>
            <person name="Smith C."/>
        </authorList>
    </citation>
    <scope>NUCLEOTIDE SEQUENCE [LARGE SCALE GENOMIC DNA]</scope>
    <source>
        <strain evidence="14">EP-1</strain>
        <tissue evidence="14">Whole</tissue>
    </source>
</reference>
<dbReference type="AlphaFoldDB" id="A0AAN9A4T5"/>
<dbReference type="SMART" id="SM00129">
    <property type="entry name" value="KISc"/>
    <property type="match status" value="1"/>
</dbReference>
<evidence type="ECO:0000256" key="2">
    <source>
        <dbReference type="ARBA" id="ARBA00022490"/>
    </source>
</evidence>
<comment type="similarity">
    <text evidence="9 10">Belongs to the TRAFAC class myosin-kinesin ATPase superfamily. Kinesin family.</text>
</comment>
<keyword evidence="3 10" id="KW-0493">Microtubule</keyword>
<dbReference type="Proteomes" id="UP001381693">
    <property type="component" value="Unassembled WGS sequence"/>
</dbReference>
<dbReference type="InterPro" id="IPR027640">
    <property type="entry name" value="Kinesin-like_fam"/>
</dbReference>
<sequence>MGEWQQEEMHILVKDRLSLLVDPWTYDHYLNISFIPGEGMVQGAEARMKGSTAESVKVVVRCRPMNEQETAHGYKRVVDMDVDRGVVELRNIKAPETDPRKTFTFDAVYDWNSKQLELYDETFRPLIDSVLCGFNGTIFAYGQTGTGKTYTMEGIRDDPEQRGVIPNSFEHVFNHIARSSNQQFLIRASYLEIYQEEIRDLLGKDQKKRLELKERPDTGVYVKDLQQFVCKSVNEIQHVMTVGNQNRAVGATNMNLHSSRSHAIFIITIECSDIDDKGVGHIRVGKLNLVDLAGSERQSKTGTVGERLKEATKINLSLSALGNVISALVDGKCTHIPYRDSKLTRLLQDSLGGNSKTIMVANIGPASYNYDETITTLRYANRAKNIQNKPKVNEDPKDAILKEYQQELARLKAQLSQRGVKKKKKKRTSEDDADEDEEEEEEGDSEFLLQQQNELEEEKNRILNDQHMIAEEKDRYLSEIKSKEAEMVVTKDAQEKLLNRIKTMESKLLSGGKNIIDHTNEQQRALQQRRQEILEQKKREREMLQLLEKEEESSCEIASTFSSLQAEVEAKTRKLKKLFAKLQSVKQEMGDLHEEFCNDRADLQHTQNVLTRELKLKALIIENFISPEEKRKILSRAYFDEDEDIWKVRPVVRQTGGTLKRPVSSASRRPTSEYAKMQASLDHNPRYKGENIMVVELDPAVRTTRDWEGPVVAPRVSAALEAALRPLDEDLNIDASLATLNHSQAVKSTRKSKGKLSPCDYDEIDAVIKNNKQTMNRIIPEVLDVSCIIFLLTILGSGHV</sequence>
<dbReference type="GO" id="GO:0003777">
    <property type="term" value="F:microtubule motor activity"/>
    <property type="evidence" value="ECO:0007669"/>
    <property type="project" value="InterPro"/>
</dbReference>
<evidence type="ECO:0000256" key="1">
    <source>
        <dbReference type="ARBA" id="ARBA00004245"/>
    </source>
</evidence>
<feature type="compositionally biased region" description="Acidic residues" evidence="12">
    <location>
        <begin position="431"/>
        <end position="445"/>
    </location>
</feature>
<dbReference type="PANTHER" id="PTHR47969">
    <property type="entry name" value="CHROMOSOME-ASSOCIATED KINESIN KIF4A-RELATED"/>
    <property type="match status" value="1"/>
</dbReference>
<keyword evidence="7 9" id="KW-0505">Motor protein</keyword>
<proteinExistence type="inferred from homology"/>
<dbReference type="InterPro" id="IPR019821">
    <property type="entry name" value="Kinesin_motor_CS"/>
</dbReference>
<comment type="subcellular location">
    <subcellularLocation>
        <location evidence="1">Cytoplasm</location>
        <location evidence="1">Cytoskeleton</location>
    </subcellularLocation>
</comment>
<keyword evidence="15" id="KW-1185">Reference proteome</keyword>
<evidence type="ECO:0000256" key="6">
    <source>
        <dbReference type="ARBA" id="ARBA00023054"/>
    </source>
</evidence>
<dbReference type="GO" id="GO:0005871">
    <property type="term" value="C:kinesin complex"/>
    <property type="evidence" value="ECO:0007669"/>
    <property type="project" value="UniProtKB-ARBA"/>
</dbReference>
<evidence type="ECO:0000256" key="3">
    <source>
        <dbReference type="ARBA" id="ARBA00022701"/>
    </source>
</evidence>
<dbReference type="CDD" id="cd01371">
    <property type="entry name" value="KISc_KIF3"/>
    <property type="match status" value="1"/>
</dbReference>
<evidence type="ECO:0000256" key="12">
    <source>
        <dbReference type="SAM" id="MobiDB-lite"/>
    </source>
</evidence>
<comment type="caution">
    <text evidence="14">The sequence shown here is derived from an EMBL/GenBank/DDBJ whole genome shotgun (WGS) entry which is preliminary data.</text>
</comment>
<dbReference type="GO" id="GO:0005524">
    <property type="term" value="F:ATP binding"/>
    <property type="evidence" value="ECO:0007669"/>
    <property type="project" value="UniProtKB-UniRule"/>
</dbReference>
<dbReference type="GO" id="GO:0007018">
    <property type="term" value="P:microtubule-based movement"/>
    <property type="evidence" value="ECO:0007669"/>
    <property type="project" value="InterPro"/>
</dbReference>
<dbReference type="GO" id="GO:0005874">
    <property type="term" value="C:microtubule"/>
    <property type="evidence" value="ECO:0007669"/>
    <property type="project" value="UniProtKB-KW"/>
</dbReference>
<evidence type="ECO:0000313" key="15">
    <source>
        <dbReference type="Proteomes" id="UP001381693"/>
    </source>
</evidence>
<feature type="region of interest" description="Disordered" evidence="12">
    <location>
        <begin position="415"/>
        <end position="447"/>
    </location>
</feature>
<organism evidence="14 15">
    <name type="scientific">Halocaridina rubra</name>
    <name type="common">Hawaiian red shrimp</name>
    <dbReference type="NCBI Taxonomy" id="373956"/>
    <lineage>
        <taxon>Eukaryota</taxon>
        <taxon>Metazoa</taxon>
        <taxon>Ecdysozoa</taxon>
        <taxon>Arthropoda</taxon>
        <taxon>Crustacea</taxon>
        <taxon>Multicrustacea</taxon>
        <taxon>Malacostraca</taxon>
        <taxon>Eumalacostraca</taxon>
        <taxon>Eucarida</taxon>
        <taxon>Decapoda</taxon>
        <taxon>Pleocyemata</taxon>
        <taxon>Caridea</taxon>
        <taxon>Atyoidea</taxon>
        <taxon>Atyidae</taxon>
        <taxon>Halocaridina</taxon>
    </lineage>
</organism>
<accession>A0AAN9A4T5</accession>
<dbReference type="GO" id="GO:0060271">
    <property type="term" value="P:cilium assembly"/>
    <property type="evidence" value="ECO:0007669"/>
    <property type="project" value="UniProtKB-ARBA"/>
</dbReference>
<evidence type="ECO:0000256" key="8">
    <source>
        <dbReference type="ARBA" id="ARBA00023212"/>
    </source>
</evidence>
<dbReference type="PROSITE" id="PS50067">
    <property type="entry name" value="KINESIN_MOTOR_2"/>
    <property type="match status" value="1"/>
</dbReference>
<dbReference type="InterPro" id="IPR036961">
    <property type="entry name" value="Kinesin_motor_dom_sf"/>
</dbReference>